<organism evidence="1 2">
    <name type="scientific">Saccharothrix longispora</name>
    <dbReference type="NCBI Taxonomy" id="33920"/>
    <lineage>
        <taxon>Bacteria</taxon>
        <taxon>Bacillati</taxon>
        <taxon>Actinomycetota</taxon>
        <taxon>Actinomycetes</taxon>
        <taxon>Pseudonocardiales</taxon>
        <taxon>Pseudonocardiaceae</taxon>
        <taxon>Saccharothrix</taxon>
    </lineage>
</organism>
<dbReference type="SUPFAM" id="SSF52540">
    <property type="entry name" value="P-loop containing nucleoside triphosphate hydrolases"/>
    <property type="match status" value="1"/>
</dbReference>
<name>A0ABU1PSW3_9PSEU</name>
<dbReference type="EMBL" id="JAVDSG010000001">
    <property type="protein sequence ID" value="MDR6592994.1"/>
    <property type="molecule type" value="Genomic_DNA"/>
</dbReference>
<dbReference type="RefSeq" id="WP_310305160.1">
    <property type="nucleotide sequence ID" value="NZ_BAAAXB010000001.1"/>
</dbReference>
<gene>
    <name evidence="1" type="ORF">J2S66_001378</name>
</gene>
<evidence type="ECO:0000313" key="2">
    <source>
        <dbReference type="Proteomes" id="UP001268819"/>
    </source>
</evidence>
<dbReference type="InterPro" id="IPR051135">
    <property type="entry name" value="Gal/GlcNAc/GalNAc_ST"/>
</dbReference>
<evidence type="ECO:0000313" key="1">
    <source>
        <dbReference type="EMBL" id="MDR6592994.1"/>
    </source>
</evidence>
<keyword evidence="2" id="KW-1185">Reference proteome</keyword>
<sequence length="306" mass="33031">MRVLYITGMMRCGSTMIGNVLNEVPGVLHVGELHYLWRNGVLRNGTNSDCGCGEPVTLCPLWSGVLGTGVAADPHAAAAVEAVQSARLRARHTPARLAESLGLRRTPADVGWLTGVTTELYRAAASTSGSEVLVDGSKYPAEAAALLGRKGLDVRVLHVVRDARATAYSYRKDKGYVEKMSAGRSTGTWAGVNAASDLLALAGRHRYLRVRHEDFSARPREVVDEVMAFAGMSGPNPVDVDGTVELGVNHTVTGNPDRFHHGRVPIRADRRWRTELEWKPKALTTAAAGPQLLRYGYRVRAGEGRG</sequence>
<dbReference type="InterPro" id="IPR027417">
    <property type="entry name" value="P-loop_NTPase"/>
</dbReference>
<dbReference type="PANTHER" id="PTHR10704:SF44">
    <property type="entry name" value="LD35051P-RELATED"/>
    <property type="match status" value="1"/>
</dbReference>
<proteinExistence type="predicted"/>
<accession>A0ABU1PSW3</accession>
<dbReference type="Proteomes" id="UP001268819">
    <property type="component" value="Unassembled WGS sequence"/>
</dbReference>
<dbReference type="PANTHER" id="PTHR10704">
    <property type="entry name" value="CARBOHYDRATE SULFOTRANSFERASE"/>
    <property type="match status" value="1"/>
</dbReference>
<reference evidence="1 2" key="1">
    <citation type="submission" date="2023-07" db="EMBL/GenBank/DDBJ databases">
        <title>Sequencing the genomes of 1000 actinobacteria strains.</title>
        <authorList>
            <person name="Klenk H.-P."/>
        </authorList>
    </citation>
    <scope>NUCLEOTIDE SEQUENCE [LARGE SCALE GENOMIC DNA]</scope>
    <source>
        <strain evidence="1 2">DSM 43749</strain>
    </source>
</reference>
<dbReference type="Gene3D" id="3.40.50.300">
    <property type="entry name" value="P-loop containing nucleotide triphosphate hydrolases"/>
    <property type="match status" value="1"/>
</dbReference>
<dbReference type="Pfam" id="PF13469">
    <property type="entry name" value="Sulfotransfer_3"/>
    <property type="match status" value="1"/>
</dbReference>
<protein>
    <recommendedName>
        <fullName evidence="3">Sulfotransferase family protein</fullName>
    </recommendedName>
</protein>
<comment type="caution">
    <text evidence="1">The sequence shown here is derived from an EMBL/GenBank/DDBJ whole genome shotgun (WGS) entry which is preliminary data.</text>
</comment>
<evidence type="ECO:0008006" key="3">
    <source>
        <dbReference type="Google" id="ProtNLM"/>
    </source>
</evidence>